<dbReference type="Pfam" id="PF17148">
    <property type="entry name" value="DUF5117"/>
    <property type="match status" value="1"/>
</dbReference>
<dbReference type="InterPro" id="IPR034032">
    <property type="entry name" value="Zn_MMP-like_bac"/>
</dbReference>
<feature type="domain" description="DUF5117" evidence="2">
    <location>
        <begin position="96"/>
        <end position="280"/>
    </location>
</feature>
<dbReference type="RefSeq" id="WP_128501449.1">
    <property type="nucleotide sequence ID" value="NZ_CP035107.1"/>
</dbReference>
<dbReference type="InterPro" id="IPR033428">
    <property type="entry name" value="DUF5118"/>
</dbReference>
<dbReference type="SUPFAM" id="SSF55486">
    <property type="entry name" value="Metalloproteases ('zincins'), catalytic domain"/>
    <property type="match status" value="1"/>
</dbReference>
<gene>
    <name evidence="4" type="ORF">EQP59_06400</name>
</gene>
<dbReference type="CDD" id="cd04276">
    <property type="entry name" value="ZnMc_MMP_like_2"/>
    <property type="match status" value="1"/>
</dbReference>
<proteinExistence type="predicted"/>
<evidence type="ECO:0000313" key="4">
    <source>
        <dbReference type="EMBL" id="QAR30993.1"/>
    </source>
</evidence>
<dbReference type="InterPro" id="IPR024079">
    <property type="entry name" value="MetalloPept_cat_dom_sf"/>
</dbReference>
<evidence type="ECO:0000259" key="1">
    <source>
        <dbReference type="Pfam" id="PF16313"/>
    </source>
</evidence>
<evidence type="ECO:0000259" key="2">
    <source>
        <dbReference type="Pfam" id="PF17148"/>
    </source>
</evidence>
<dbReference type="Proteomes" id="UP000287701">
    <property type="component" value="Chromosome"/>
</dbReference>
<dbReference type="Pfam" id="PF16313">
    <property type="entry name" value="DUF4953"/>
    <property type="match status" value="1"/>
</dbReference>
<dbReference type="Pfam" id="PF17162">
    <property type="entry name" value="DUF5118"/>
    <property type="match status" value="1"/>
</dbReference>
<dbReference type="InterPro" id="IPR032534">
    <property type="entry name" value="EcxA_zinc-bd"/>
</dbReference>
<dbReference type="AlphaFoldDB" id="A0A410JS62"/>
<feature type="domain" description="EcxA zinc-binding" evidence="1">
    <location>
        <begin position="414"/>
        <end position="732"/>
    </location>
</feature>
<organism evidence="4 5">
    <name type="scientific">Ornithobacterium rhinotracheale</name>
    <dbReference type="NCBI Taxonomy" id="28251"/>
    <lineage>
        <taxon>Bacteria</taxon>
        <taxon>Pseudomonadati</taxon>
        <taxon>Bacteroidota</taxon>
        <taxon>Flavobacteriia</taxon>
        <taxon>Flavobacteriales</taxon>
        <taxon>Weeksellaceae</taxon>
        <taxon>Ornithobacterium</taxon>
    </lineage>
</organism>
<feature type="domain" description="DUF5118" evidence="3">
    <location>
        <begin position="37"/>
        <end position="84"/>
    </location>
</feature>
<dbReference type="Gene3D" id="3.40.390.10">
    <property type="entry name" value="Collagenase (Catalytic Domain)"/>
    <property type="match status" value="1"/>
</dbReference>
<dbReference type="GO" id="GO:0008237">
    <property type="term" value="F:metallopeptidase activity"/>
    <property type="evidence" value="ECO:0007669"/>
    <property type="project" value="InterPro"/>
</dbReference>
<dbReference type="EMBL" id="CP035107">
    <property type="protein sequence ID" value="QAR30993.1"/>
    <property type="molecule type" value="Genomic_DNA"/>
</dbReference>
<accession>A0A410JS62</accession>
<evidence type="ECO:0000313" key="5">
    <source>
        <dbReference type="Proteomes" id="UP000287701"/>
    </source>
</evidence>
<name>A0A410JS62_ORNRH</name>
<dbReference type="PANTHER" id="PTHR38478:SF1">
    <property type="entry name" value="ZINC DEPENDENT METALLOPROTEASE DOMAIN LIPOPROTEIN"/>
    <property type="match status" value="1"/>
</dbReference>
<dbReference type="OrthoDB" id="9776599at2"/>
<evidence type="ECO:0000259" key="3">
    <source>
        <dbReference type="Pfam" id="PF17162"/>
    </source>
</evidence>
<dbReference type="InterPro" id="IPR033413">
    <property type="entry name" value="DUF5117"/>
</dbReference>
<reference evidence="4 5" key="1">
    <citation type="submission" date="2019-01" db="EMBL/GenBank/DDBJ databases">
        <title>Whole Genome of Ornithobacterium rhinotracheale FARPER-174b.</title>
        <authorList>
            <person name="Tataje-Lavanda L.A."/>
            <person name="Montalvan A."/>
            <person name="Montesinos R."/>
            <person name="Zimic M."/>
            <person name="Fernandez-Sanchez M."/>
            <person name="Fernandez-Diaz M."/>
        </authorList>
    </citation>
    <scope>NUCLEOTIDE SEQUENCE [LARGE SCALE GENOMIC DNA]</scope>
    <source>
        <strain evidence="4 5">FARPER-174b</strain>
    </source>
</reference>
<dbReference type="PANTHER" id="PTHR38478">
    <property type="entry name" value="PEPTIDASE M1A AND M12B"/>
    <property type="match status" value="1"/>
</dbReference>
<protein>
    <submittedName>
        <fullName evidence="4">DUF5117 domain-containing protein</fullName>
    </submittedName>
</protein>
<sequence>MKIKIFFSFLLTLGIAFGQKKSEDKKNDEKKVKDTITTYNKIVKDAVLKKGLFTVIEKDDNLYFEIPDSLMGKDMLIVNKISSVGSELNDAGINRGMNYQNILLRFYKGKKNKKVWVKSFDPKIQVDTADAISKSVAVNYNESIFESFKIEAFNKDSTAVVVKVNKVFDGSNTSFNDLLNNLGLGGSVNKDLSFISETKSFPQNIVIKSVLSSKITEGKSKVNITIDVTSNLVLLPEKPMKERFYDERVGFFNEPKWYYTDMQQQVDKRKIITRWRLEPKDNEINDYLKGKLVEPKKKIVYYIDPSTPPQWVPYIMQGILDWNVAFEAAGFKNAVEAKLLNKENKDDFDIDDVRYSVLSYAASDKANAMGPSVVDPRSGEIIEADVIWWHNVMTLLSNWMRVQTGIIDPQVRKLPFPEQVMGNAIRFVSSHEIGHTFGLMHNMGSSFAYPVDSLRSPEFTSKMDGTAPSIMDYARFNYVAQEEDGVKQITPEIGVYDKYAIAWGYRWTPTENPFHDKKINETWIAKHAGDPLYFYGAQQPSNEIIDPRSQSEDLGNNAMKASSYGLINLRKTMLHILDWNLNQQEDYTEAGKFYMTIINQWQAYNFHVLSNVGGIYITPSVYGDRQKTFTPVPYEIQQEALEYLVKNAITIPTWLFNDEQILQKVKPIRSTPMGYQQESTYSLAREKQYSVIYHLFENGRLLRLLDNEFNQPGYKGMTVKKMFEYLRGEVFPMRSKLDIYQRMTQKNYVDALIVDNKNLFDKTNKYKINSIYAPLHMGCEHLDMPENQINLNYKSMVRVSEVASYKRGELLAVLQRIKRIKTFDTETRNHYNDLIIRIKEALNLK</sequence>